<evidence type="ECO:0000313" key="2">
    <source>
        <dbReference type="Proteomes" id="UP000006426"/>
    </source>
</evidence>
<proteinExistence type="predicted"/>
<keyword evidence="1" id="KW-0614">Plasmid</keyword>
<dbReference type="RefSeq" id="WP_005742826.1">
    <property type="nucleotide sequence ID" value="NZ_CP031226.1"/>
</dbReference>
<reference evidence="1 2" key="1">
    <citation type="journal article" date="2011" name="PLoS Pathog.">
        <title>Dynamic evolution of pathogenicity revealed by sequencing and comparative genomics of 19 Pseudomonas syringae isolates.</title>
        <authorList>
            <person name="Baltrus D.A."/>
            <person name="Nishimura M.T."/>
            <person name="Romanchuk A."/>
            <person name="Chang J.H."/>
            <person name="Mukhtar M.S."/>
            <person name="Cherkis K."/>
            <person name="Roach J."/>
            <person name="Grant S.R."/>
            <person name="Jones C.D."/>
            <person name="Dangl J.L."/>
        </authorList>
    </citation>
    <scope>NUCLEOTIDE SEQUENCE [LARGE SCALE GENOMIC DNA]</scope>
    <source>
        <strain evidence="1 2">M301315</strain>
    </source>
</reference>
<gene>
    <name evidence="1" type="ORF">PLA107_033305</name>
</gene>
<dbReference type="Proteomes" id="UP000006426">
    <property type="component" value="Plasmid pmppla107"/>
</dbReference>
<evidence type="ECO:0000313" key="1">
    <source>
        <dbReference type="EMBL" id="AXH60091.1"/>
    </source>
</evidence>
<sequence length="106" mass="11823">MTQAQVTPPAVSAYERKLTQLSIDLSAVREQLEHELLGLLLPQDLIALWKLRGLLSKTGTLLDKSRTQGQGASTVSNDMLEMVIQIERIIAHAQSQVERLRSQMSQ</sequence>
<dbReference type="GeneID" id="39473878"/>
<organism evidence="1 2">
    <name type="scientific">Pseudomonas amygdali pv. lachrymans str. M301315</name>
    <dbReference type="NCBI Taxonomy" id="629260"/>
    <lineage>
        <taxon>Bacteria</taxon>
        <taxon>Pseudomonadati</taxon>
        <taxon>Pseudomonadota</taxon>
        <taxon>Gammaproteobacteria</taxon>
        <taxon>Pseudomonadales</taxon>
        <taxon>Pseudomonadaceae</taxon>
        <taxon>Pseudomonas</taxon>
        <taxon>Pseudomonas amygdali</taxon>
    </lineage>
</organism>
<name>A0AAD0PWM9_PSEAV</name>
<dbReference type="EMBL" id="CP031226">
    <property type="protein sequence ID" value="AXH60091.1"/>
    <property type="molecule type" value="Genomic_DNA"/>
</dbReference>
<protein>
    <submittedName>
        <fullName evidence="1">Uncharacterized protein</fullName>
    </submittedName>
</protein>
<geneLocation type="plasmid" evidence="2">
    <name>pmppla107</name>
</geneLocation>
<dbReference type="AlphaFoldDB" id="A0AAD0PWM9"/>
<accession>A0AAD0PWM9</accession>